<dbReference type="AlphaFoldDB" id="A0A2R5LLQ9"/>
<sequence>MSRRNSNEPPTDGNAGDSDDNEFGEFEGFEGAVGGVAHPAPSPWATFPDLVRVRTSPGSSSADDGAVSQQGHRVHAEPQNDPPGRTRNPPDVSLSARDVANDDVNLLNFIPNSHQRALPDMAAESELRHINPTGPREAGLHHVAEVRPTRRQCDQSGGGVRLREQMPASPQNHAPYHESNDVLQRRLTSSEDRVRELEVQLSELRAREARIQRYTEDAMSELRAARETIIAHERAVRSLVERVEISSTRSLQENTRLSAIEARLDQLSAQLSSLTFGDGRVEVSPASSASLTKEDIVQAVQEAMSRQRQHTVSEEERRRLVRSMAESFQSAIAQFMDSLDKQGGDS</sequence>
<reference evidence="3" key="1">
    <citation type="submission" date="2018-03" db="EMBL/GenBank/DDBJ databases">
        <title>The relapsing fever spirochete Borrelia turicatae persists in the highly oxidative environment of its soft-bodied tick vector.</title>
        <authorList>
            <person name="Bourret T.J."/>
            <person name="Boyle W.K."/>
            <person name="Valenzuela J.G."/>
            <person name="Oliveira F."/>
            <person name="Lopez J.E."/>
        </authorList>
    </citation>
    <scope>NUCLEOTIDE SEQUENCE</scope>
    <source>
        <strain evidence="3">Kansas strain/isolate</strain>
        <tissue evidence="3">Salivary glands</tissue>
    </source>
</reference>
<keyword evidence="1" id="KW-0175">Coiled coil</keyword>
<feature type="coiled-coil region" evidence="1">
    <location>
        <begin position="180"/>
        <end position="214"/>
    </location>
</feature>
<organism evidence="3">
    <name type="scientific">Ornithodoros turicata</name>
    <dbReference type="NCBI Taxonomy" id="34597"/>
    <lineage>
        <taxon>Eukaryota</taxon>
        <taxon>Metazoa</taxon>
        <taxon>Ecdysozoa</taxon>
        <taxon>Arthropoda</taxon>
        <taxon>Chelicerata</taxon>
        <taxon>Arachnida</taxon>
        <taxon>Acari</taxon>
        <taxon>Parasitiformes</taxon>
        <taxon>Ixodida</taxon>
        <taxon>Ixodoidea</taxon>
        <taxon>Argasidae</taxon>
        <taxon>Ornithodorinae</taxon>
        <taxon>Ornithodoros</taxon>
    </lineage>
</organism>
<feature type="compositionally biased region" description="Polar residues" evidence="2">
    <location>
        <begin position="56"/>
        <end position="71"/>
    </location>
</feature>
<evidence type="ECO:0000256" key="2">
    <source>
        <dbReference type="SAM" id="MobiDB-lite"/>
    </source>
</evidence>
<name>A0A2R5LLQ9_9ACAR</name>
<feature type="region of interest" description="Disordered" evidence="2">
    <location>
        <begin position="1"/>
        <end position="98"/>
    </location>
</feature>
<evidence type="ECO:0000256" key="1">
    <source>
        <dbReference type="SAM" id="Coils"/>
    </source>
</evidence>
<protein>
    <submittedName>
        <fullName evidence="3">Uncharacterized protein</fullName>
    </submittedName>
</protein>
<proteinExistence type="predicted"/>
<evidence type="ECO:0000313" key="3">
    <source>
        <dbReference type="EMBL" id="MBY10421.1"/>
    </source>
</evidence>
<accession>A0A2R5LLQ9</accession>
<dbReference type="EMBL" id="GGLE01006295">
    <property type="protein sequence ID" value="MBY10421.1"/>
    <property type="molecule type" value="Transcribed_RNA"/>
</dbReference>
<feature type="compositionally biased region" description="Acidic residues" evidence="2">
    <location>
        <begin position="17"/>
        <end position="28"/>
    </location>
</feature>